<feature type="compositionally biased region" description="Basic and acidic residues" evidence="6">
    <location>
        <begin position="128"/>
        <end position="137"/>
    </location>
</feature>
<keyword evidence="8" id="KW-1185">Reference proteome</keyword>
<accession>A0A915CY25</accession>
<dbReference type="AlphaFoldDB" id="A0A915CY25"/>
<dbReference type="Proteomes" id="UP000887574">
    <property type="component" value="Unplaced"/>
</dbReference>
<reference evidence="9" key="1">
    <citation type="submission" date="2022-11" db="UniProtKB">
        <authorList>
            <consortium name="WormBaseParasite"/>
        </authorList>
    </citation>
    <scope>IDENTIFICATION</scope>
</reference>
<feature type="region of interest" description="Disordered" evidence="6">
    <location>
        <begin position="1"/>
        <end position="167"/>
    </location>
</feature>
<dbReference type="Gene3D" id="2.40.50.40">
    <property type="match status" value="1"/>
</dbReference>
<feature type="region of interest" description="Disordered" evidence="6">
    <location>
        <begin position="278"/>
        <end position="510"/>
    </location>
</feature>
<evidence type="ECO:0000256" key="4">
    <source>
        <dbReference type="ARBA" id="ARBA00023242"/>
    </source>
</evidence>
<feature type="compositionally biased region" description="Low complexity" evidence="6">
    <location>
        <begin position="150"/>
        <end position="167"/>
    </location>
</feature>
<proteinExistence type="predicted"/>
<feature type="compositionally biased region" description="Low complexity" evidence="6">
    <location>
        <begin position="312"/>
        <end position="334"/>
    </location>
</feature>
<dbReference type="InterPro" id="IPR036770">
    <property type="entry name" value="Ankyrin_rpt-contain_sf"/>
</dbReference>
<name>A0A915CY25_9BILA</name>
<evidence type="ECO:0000313" key="8">
    <source>
        <dbReference type="Proteomes" id="UP000887574"/>
    </source>
</evidence>
<sequence length="891" mass="98852">MDEEELVLVLEPDGNSNPQSANQSSSDVVSSAEADQVDVPSVLAIEKANKQETENSEDNKSPISLALQTESCEESINQSKSSESEAEAANETDELILQLDTTKEEQEEPGIQEQQQSAKSQEEEEEVESGRGKDKNKGPSNKSATPDRISPLSTSSTSGLYSDGSSSTVEVFEVEAIMGHKVVKGKTFFKVRWQNFGPKDDTWEPEENLAANPILTKSIENYWEHKKADKQKKGDVKKESPKQPKVVPDEGSKEIRRLFVADRVPTETEKKLAEIKPGVRVLRNHLRNQTTDDSVKSESPMPETKPARRSKAASGAGARKSAAAVATSAATPSGLDEDKSTEDVKDHAPARVERRGRPRKKPKEEPVTTSSEEKKAHTSKQPLVPKPEEQVDQATNDAPLPEPKLKQESLPVVKASRKRARKTDSYSQERKEEEEEEAKQSESASGTSHQPKPKVSSFVGSARPASSTARPPATLTKVKLEAMKRPIQRTSEEQISNSRKSAKPPMDDKWTAKQKRIYSLDLPVGITKVKDVGEWIGQQVITKLESIQLTQEEFEEAVMEGKVDRVRAALRTEKGRLDVNEVDASGRTLLHKVCEIKCGMTHTQCELIDILVANGARMDAKDTTNGQIPLHVAIANRRLCHVRKLLALRSPVNTSDYSDQPPIVTAFNCSDAEFIVALLNAGATFQPAFRAKPATNKHLLKRVLSHQTRLQTSFDKARQTITSNMTVNPVSPIFVNPLYEAREIEHSFRVDDATLPGPHCAYMVFTCLCDFSTDRLDSRMWSSSPVVRISINNRDCRLLQEKSKFVFLAALRNGFNMLNIELNASQCDSSDLKLLTQVCMVQLQKTGNGQHTRPIAPVQPTMQHNLAAGVEECDHLEKIRVKKLRICRANF</sequence>
<dbReference type="InterPro" id="IPR023780">
    <property type="entry name" value="Chromo_domain"/>
</dbReference>
<feature type="compositionally biased region" description="Basic and acidic residues" evidence="6">
    <location>
        <begin position="336"/>
        <end position="355"/>
    </location>
</feature>
<feature type="compositionally biased region" description="Basic and acidic residues" evidence="6">
    <location>
        <begin position="422"/>
        <end position="431"/>
    </location>
</feature>
<dbReference type="GO" id="GO:0005634">
    <property type="term" value="C:nucleus"/>
    <property type="evidence" value="ECO:0007669"/>
    <property type="project" value="UniProtKB-SubCell"/>
</dbReference>
<dbReference type="SUPFAM" id="SSF48403">
    <property type="entry name" value="Ankyrin repeat"/>
    <property type="match status" value="1"/>
</dbReference>
<comment type="subcellular location">
    <subcellularLocation>
        <location evidence="1">Nucleus</location>
    </subcellularLocation>
</comment>
<evidence type="ECO:0000256" key="6">
    <source>
        <dbReference type="SAM" id="MobiDB-lite"/>
    </source>
</evidence>
<evidence type="ECO:0000313" key="9">
    <source>
        <dbReference type="WBParaSite" id="jg1336"/>
    </source>
</evidence>
<evidence type="ECO:0000256" key="2">
    <source>
        <dbReference type="ARBA" id="ARBA00022737"/>
    </source>
</evidence>
<dbReference type="Gene3D" id="1.25.40.20">
    <property type="entry name" value="Ankyrin repeat-containing domain"/>
    <property type="match status" value="1"/>
</dbReference>
<dbReference type="PANTHER" id="PTHR24189:SF50">
    <property type="entry name" value="ANKYRIN REPEAT AND SOCS BOX PROTEIN 2"/>
    <property type="match status" value="1"/>
</dbReference>
<feature type="region of interest" description="Disordered" evidence="6">
    <location>
        <begin position="226"/>
        <end position="252"/>
    </location>
</feature>
<dbReference type="CDD" id="cd00024">
    <property type="entry name" value="CD_CSD"/>
    <property type="match status" value="1"/>
</dbReference>
<dbReference type="InterPro" id="IPR023779">
    <property type="entry name" value="Chromodomain_CS"/>
</dbReference>
<dbReference type="PROSITE" id="PS50013">
    <property type="entry name" value="CHROMO_2"/>
    <property type="match status" value="1"/>
</dbReference>
<dbReference type="Pfam" id="PF00385">
    <property type="entry name" value="Chromo"/>
    <property type="match status" value="1"/>
</dbReference>
<organism evidence="8 9">
    <name type="scientific">Ditylenchus dipsaci</name>
    <dbReference type="NCBI Taxonomy" id="166011"/>
    <lineage>
        <taxon>Eukaryota</taxon>
        <taxon>Metazoa</taxon>
        <taxon>Ecdysozoa</taxon>
        <taxon>Nematoda</taxon>
        <taxon>Chromadorea</taxon>
        <taxon>Rhabditida</taxon>
        <taxon>Tylenchina</taxon>
        <taxon>Tylenchomorpha</taxon>
        <taxon>Sphaerularioidea</taxon>
        <taxon>Anguinidae</taxon>
        <taxon>Anguininae</taxon>
        <taxon>Ditylenchus</taxon>
    </lineage>
</organism>
<evidence type="ECO:0000259" key="7">
    <source>
        <dbReference type="PROSITE" id="PS50013"/>
    </source>
</evidence>
<feature type="compositionally biased region" description="Low complexity" evidence="6">
    <location>
        <begin position="7"/>
        <end position="38"/>
    </location>
</feature>
<dbReference type="PANTHER" id="PTHR24189">
    <property type="entry name" value="MYOTROPHIN"/>
    <property type="match status" value="1"/>
</dbReference>
<feature type="repeat" description="ANK" evidence="5">
    <location>
        <begin position="625"/>
        <end position="657"/>
    </location>
</feature>
<evidence type="ECO:0000256" key="5">
    <source>
        <dbReference type="PROSITE-ProRule" id="PRU00023"/>
    </source>
</evidence>
<dbReference type="PROSITE" id="PS50088">
    <property type="entry name" value="ANK_REPEAT"/>
    <property type="match status" value="1"/>
</dbReference>
<keyword evidence="3 5" id="KW-0040">ANK repeat</keyword>
<dbReference type="WBParaSite" id="jg1336">
    <property type="protein sequence ID" value="jg1336"/>
    <property type="gene ID" value="jg1336"/>
</dbReference>
<dbReference type="Pfam" id="PF12796">
    <property type="entry name" value="Ank_2"/>
    <property type="match status" value="1"/>
</dbReference>
<protein>
    <submittedName>
        <fullName evidence="9">Chromo domain-containing protein</fullName>
    </submittedName>
</protein>
<dbReference type="InterPro" id="IPR002110">
    <property type="entry name" value="Ankyrin_rpt"/>
</dbReference>
<feature type="compositionally biased region" description="Polar residues" evidence="6">
    <location>
        <begin position="66"/>
        <end position="80"/>
    </location>
</feature>
<dbReference type="SUPFAM" id="SSF54160">
    <property type="entry name" value="Chromo domain-like"/>
    <property type="match status" value="1"/>
</dbReference>
<keyword evidence="4" id="KW-0539">Nucleus</keyword>
<feature type="compositionally biased region" description="Basic and acidic residues" evidence="6">
    <location>
        <begin position="47"/>
        <end position="60"/>
    </location>
</feature>
<evidence type="ECO:0000256" key="1">
    <source>
        <dbReference type="ARBA" id="ARBA00004123"/>
    </source>
</evidence>
<dbReference type="PROSITE" id="PS00598">
    <property type="entry name" value="CHROMO_1"/>
    <property type="match status" value="1"/>
</dbReference>
<keyword evidence="2" id="KW-0677">Repeat</keyword>
<feature type="compositionally biased region" description="Basic and acidic residues" evidence="6">
    <location>
        <begin position="362"/>
        <end position="376"/>
    </location>
</feature>
<dbReference type="SMART" id="SM00298">
    <property type="entry name" value="CHROMO"/>
    <property type="match status" value="1"/>
</dbReference>
<dbReference type="InterPro" id="IPR016197">
    <property type="entry name" value="Chromo-like_dom_sf"/>
</dbReference>
<evidence type="ECO:0000256" key="3">
    <source>
        <dbReference type="ARBA" id="ARBA00023043"/>
    </source>
</evidence>
<feature type="compositionally biased region" description="Low complexity" evidence="6">
    <location>
        <begin position="461"/>
        <end position="474"/>
    </location>
</feature>
<feature type="compositionally biased region" description="Acidic residues" evidence="6">
    <location>
        <begin position="84"/>
        <end position="94"/>
    </location>
</feature>
<feature type="domain" description="Chromo" evidence="7">
    <location>
        <begin position="172"/>
        <end position="234"/>
    </location>
</feature>
<dbReference type="InterPro" id="IPR050745">
    <property type="entry name" value="Multifunctional_regulatory"/>
</dbReference>
<dbReference type="InterPro" id="IPR000953">
    <property type="entry name" value="Chromo/chromo_shadow_dom"/>
</dbReference>